<organism evidence="1 2">
    <name type="scientific">Diversispora epigaea</name>
    <dbReference type="NCBI Taxonomy" id="1348612"/>
    <lineage>
        <taxon>Eukaryota</taxon>
        <taxon>Fungi</taxon>
        <taxon>Fungi incertae sedis</taxon>
        <taxon>Mucoromycota</taxon>
        <taxon>Glomeromycotina</taxon>
        <taxon>Glomeromycetes</taxon>
        <taxon>Diversisporales</taxon>
        <taxon>Diversisporaceae</taxon>
        <taxon>Diversispora</taxon>
    </lineage>
</organism>
<keyword evidence="2" id="KW-1185">Reference proteome</keyword>
<evidence type="ECO:0000313" key="1">
    <source>
        <dbReference type="EMBL" id="RHZ84828.1"/>
    </source>
</evidence>
<comment type="caution">
    <text evidence="1">The sequence shown here is derived from an EMBL/GenBank/DDBJ whole genome shotgun (WGS) entry which is preliminary data.</text>
</comment>
<dbReference type="EMBL" id="PQFF01000070">
    <property type="protein sequence ID" value="RHZ84828.1"/>
    <property type="molecule type" value="Genomic_DNA"/>
</dbReference>
<dbReference type="AlphaFoldDB" id="A0A397JDE5"/>
<dbReference type="Proteomes" id="UP000266861">
    <property type="component" value="Unassembled WGS sequence"/>
</dbReference>
<name>A0A397JDE5_9GLOM</name>
<reference evidence="1 2" key="1">
    <citation type="submission" date="2018-08" db="EMBL/GenBank/DDBJ databases">
        <title>Genome and evolution of the arbuscular mycorrhizal fungus Diversispora epigaea (formerly Glomus versiforme) and its bacterial endosymbionts.</title>
        <authorList>
            <person name="Sun X."/>
            <person name="Fei Z."/>
            <person name="Harrison M."/>
        </authorList>
    </citation>
    <scope>NUCLEOTIDE SEQUENCE [LARGE SCALE GENOMIC DNA]</scope>
    <source>
        <strain evidence="1 2">IT104</strain>
    </source>
</reference>
<sequence length="109" mass="12429">MNVKQGGKVIFLVKLLHEESSRNESNLKSFTTEHGIGGTLSFDEGPDTTIPSFNLKIKIDLTPGEDDDDNDNKFSLTQIQKNLFLYLYIISMNKLKSTKLSQNWYRSNI</sequence>
<accession>A0A397JDE5</accession>
<proteinExistence type="predicted"/>
<evidence type="ECO:0000313" key="2">
    <source>
        <dbReference type="Proteomes" id="UP000266861"/>
    </source>
</evidence>
<gene>
    <name evidence="1" type="ORF">Glove_74g279</name>
</gene>
<protein>
    <submittedName>
        <fullName evidence="1">Uncharacterized protein</fullName>
    </submittedName>
</protein>